<accession>A0A444ZCG8</accession>
<dbReference type="STRING" id="3818.A0A444ZCG8"/>
<dbReference type="InterPro" id="IPR002156">
    <property type="entry name" value="RNaseH_domain"/>
</dbReference>
<dbReference type="AlphaFoldDB" id="A0A444ZCG8"/>
<name>A0A444ZCG8_ARAHY</name>
<dbReference type="Pfam" id="PF13456">
    <property type="entry name" value="RVT_3"/>
    <property type="match status" value="1"/>
</dbReference>
<dbReference type="Gene3D" id="3.30.420.10">
    <property type="entry name" value="Ribonuclease H-like superfamily/Ribonuclease H"/>
    <property type="match status" value="1"/>
</dbReference>
<dbReference type="GO" id="GO:0004523">
    <property type="term" value="F:RNA-DNA hybrid ribonuclease activity"/>
    <property type="evidence" value="ECO:0007669"/>
    <property type="project" value="InterPro"/>
</dbReference>
<feature type="region of interest" description="Disordered" evidence="1">
    <location>
        <begin position="1"/>
        <end position="29"/>
    </location>
</feature>
<feature type="compositionally biased region" description="Basic and acidic residues" evidence="1">
    <location>
        <begin position="20"/>
        <end position="29"/>
    </location>
</feature>
<protein>
    <recommendedName>
        <fullName evidence="2">RNase H type-1 domain-containing protein</fullName>
    </recommendedName>
</protein>
<dbReference type="EMBL" id="SDMP01000014">
    <property type="protein sequence ID" value="RYR11881.1"/>
    <property type="molecule type" value="Genomic_DNA"/>
</dbReference>
<dbReference type="PANTHER" id="PTHR47074">
    <property type="entry name" value="BNAC02G40300D PROTEIN"/>
    <property type="match status" value="1"/>
</dbReference>
<proteinExistence type="predicted"/>
<feature type="compositionally biased region" description="Basic and acidic residues" evidence="1">
    <location>
        <begin position="71"/>
        <end position="81"/>
    </location>
</feature>
<reference evidence="3 4" key="1">
    <citation type="submission" date="2019-01" db="EMBL/GenBank/DDBJ databases">
        <title>Sequencing of cultivated peanut Arachis hypogaea provides insights into genome evolution and oil improvement.</title>
        <authorList>
            <person name="Chen X."/>
        </authorList>
    </citation>
    <scope>NUCLEOTIDE SEQUENCE [LARGE SCALE GENOMIC DNA]</scope>
    <source>
        <strain evidence="4">cv. Fuhuasheng</strain>
        <tissue evidence="3">Leaves</tissue>
    </source>
</reference>
<feature type="domain" description="RNase H type-1" evidence="2">
    <location>
        <begin position="431"/>
        <end position="550"/>
    </location>
</feature>
<evidence type="ECO:0000313" key="4">
    <source>
        <dbReference type="Proteomes" id="UP000289738"/>
    </source>
</evidence>
<dbReference type="InterPro" id="IPR044730">
    <property type="entry name" value="RNase_H-like_dom_plant"/>
</dbReference>
<sequence>MQKSNGYSMLGRHKTAGARQQDEEGSREWVDDIQACEGECANIQTLKEQRAEESCTENRVGRGFQSSFEPNLEHQRVHRSESQGSREQIDVESKSLSSKRVNHEEQHLRLSEEPRVFINRMSKGKDTLRVAEEDHWDAGQPSKGLQDHVQVKENKEAQSFVPKITLDDFQQSVLMVTEQKIGNLHAEEGGMNNSARLTIKEELNLLFGKKEPQLSQQFTEKIQEQTNKRTDTICQNADQLWSYREKPKMKRIVNAGSKTMIQMMENGEEYFVELAEDQHEMEHDSVAMPQQSTVYQWASELAFNLGVHLKLKRKRDLIINLDYGDDMKEAKEICVQQPCKKNQRPQSMHCYSVPGLEHKVGFLVWEVWKARNQAVHQRTSPNPTAVIHKAKLMELEFAELEEEPAKHSTSVRRSGSRVTWRPPPAGWIKCNVDAAVVETRSAGATAAVFKDSNGSLLTGINSTIVATSPLAAEALAVREALIMSKKFQMEKVIIESDNQILVQALKSHASIADIQVILDDILYLVKGMPNCGFTWAPREANLLAHEVAKLTGSFLGAVANCIGAVDNNLALQVTGRMVKLCLLHVRITSLSIIYGIDELYTRWEKGIAAREEKCSASLAQ</sequence>
<dbReference type="PANTHER" id="PTHR47074:SF11">
    <property type="entry name" value="REVERSE TRANSCRIPTASE-LIKE PROTEIN"/>
    <property type="match status" value="1"/>
</dbReference>
<organism evidence="3 4">
    <name type="scientific">Arachis hypogaea</name>
    <name type="common">Peanut</name>
    <dbReference type="NCBI Taxonomy" id="3818"/>
    <lineage>
        <taxon>Eukaryota</taxon>
        <taxon>Viridiplantae</taxon>
        <taxon>Streptophyta</taxon>
        <taxon>Embryophyta</taxon>
        <taxon>Tracheophyta</taxon>
        <taxon>Spermatophyta</taxon>
        <taxon>Magnoliopsida</taxon>
        <taxon>eudicotyledons</taxon>
        <taxon>Gunneridae</taxon>
        <taxon>Pentapetalae</taxon>
        <taxon>rosids</taxon>
        <taxon>fabids</taxon>
        <taxon>Fabales</taxon>
        <taxon>Fabaceae</taxon>
        <taxon>Papilionoideae</taxon>
        <taxon>50 kb inversion clade</taxon>
        <taxon>dalbergioids sensu lato</taxon>
        <taxon>Dalbergieae</taxon>
        <taxon>Pterocarpus clade</taxon>
        <taxon>Arachis</taxon>
    </lineage>
</organism>
<keyword evidence="4" id="KW-1185">Reference proteome</keyword>
<comment type="caution">
    <text evidence="3">The sequence shown here is derived from an EMBL/GenBank/DDBJ whole genome shotgun (WGS) entry which is preliminary data.</text>
</comment>
<gene>
    <name evidence="3" type="ORF">Ahy_B04g069400</name>
</gene>
<evidence type="ECO:0000313" key="3">
    <source>
        <dbReference type="EMBL" id="RYR11881.1"/>
    </source>
</evidence>
<dbReference type="GO" id="GO:0003676">
    <property type="term" value="F:nucleic acid binding"/>
    <property type="evidence" value="ECO:0007669"/>
    <property type="project" value="InterPro"/>
</dbReference>
<evidence type="ECO:0000256" key="1">
    <source>
        <dbReference type="SAM" id="MobiDB-lite"/>
    </source>
</evidence>
<dbReference type="InterPro" id="IPR052929">
    <property type="entry name" value="RNase_H-like_EbsB-rel"/>
</dbReference>
<dbReference type="SUPFAM" id="SSF53098">
    <property type="entry name" value="Ribonuclease H-like"/>
    <property type="match status" value="1"/>
</dbReference>
<dbReference type="CDD" id="cd06222">
    <property type="entry name" value="RNase_H_like"/>
    <property type="match status" value="1"/>
</dbReference>
<dbReference type="Proteomes" id="UP000289738">
    <property type="component" value="Chromosome B04"/>
</dbReference>
<dbReference type="InterPro" id="IPR036397">
    <property type="entry name" value="RNaseH_sf"/>
</dbReference>
<evidence type="ECO:0000259" key="2">
    <source>
        <dbReference type="Pfam" id="PF13456"/>
    </source>
</evidence>
<feature type="region of interest" description="Disordered" evidence="1">
    <location>
        <begin position="48"/>
        <end position="108"/>
    </location>
</feature>
<dbReference type="InterPro" id="IPR012337">
    <property type="entry name" value="RNaseH-like_sf"/>
</dbReference>